<dbReference type="PANTHER" id="PTHR13251:SF3">
    <property type="entry name" value="TRAFFICKING PROTEIN PARTICLE COMPLEX SUBUNIT 10"/>
    <property type="match status" value="1"/>
</dbReference>
<dbReference type="GO" id="GO:0006891">
    <property type="term" value="P:intra-Golgi vesicle-mediated transport"/>
    <property type="evidence" value="ECO:0007669"/>
    <property type="project" value="TreeGrafter"/>
</dbReference>
<dbReference type="PANTHER" id="PTHR13251">
    <property type="entry name" value="EPILEPSY HOLOPROSENCEPHALY CANDIDATE 1/TMEM1"/>
    <property type="match status" value="1"/>
</dbReference>
<dbReference type="VEuPathDB" id="VectorBase:LOC119174268"/>
<dbReference type="AlphaFoldDB" id="A0A9J6DH74"/>
<dbReference type="InterPro" id="IPR056913">
    <property type="entry name" value="TRAPPC10/Trs130_N"/>
</dbReference>
<dbReference type="Proteomes" id="UP000821866">
    <property type="component" value="Chromosome 7"/>
</dbReference>
<dbReference type="Pfam" id="PF23036">
    <property type="entry name" value="TRAPPC10_1st"/>
    <property type="match status" value="1"/>
</dbReference>
<dbReference type="InterPro" id="IPR045126">
    <property type="entry name" value="TRAPPC10/Trs130"/>
</dbReference>
<keyword evidence="3" id="KW-1185">Reference proteome</keyword>
<comment type="caution">
    <text evidence="2">The sequence shown here is derived from an EMBL/GenBank/DDBJ whole genome shotgun (WGS) entry which is preliminary data.</text>
</comment>
<dbReference type="EMBL" id="JABSTU010000009">
    <property type="protein sequence ID" value="KAH8021264.1"/>
    <property type="molecule type" value="Genomic_DNA"/>
</dbReference>
<evidence type="ECO:0000313" key="3">
    <source>
        <dbReference type="Proteomes" id="UP000821866"/>
    </source>
</evidence>
<organism evidence="2 3">
    <name type="scientific">Rhipicephalus microplus</name>
    <name type="common">Cattle tick</name>
    <name type="synonym">Boophilus microplus</name>
    <dbReference type="NCBI Taxonomy" id="6941"/>
    <lineage>
        <taxon>Eukaryota</taxon>
        <taxon>Metazoa</taxon>
        <taxon>Ecdysozoa</taxon>
        <taxon>Arthropoda</taxon>
        <taxon>Chelicerata</taxon>
        <taxon>Arachnida</taxon>
        <taxon>Acari</taxon>
        <taxon>Parasitiformes</taxon>
        <taxon>Ixodida</taxon>
        <taxon>Ixodoidea</taxon>
        <taxon>Ixodidae</taxon>
        <taxon>Rhipicephalinae</taxon>
        <taxon>Rhipicephalus</taxon>
        <taxon>Boophilus</taxon>
    </lineage>
</organism>
<gene>
    <name evidence="2" type="ORF">HPB51_013939</name>
</gene>
<feature type="domain" description="TRAPPC10/Trs130 N-terminal" evidence="1">
    <location>
        <begin position="80"/>
        <end position="358"/>
    </location>
</feature>
<protein>
    <recommendedName>
        <fullName evidence="1">TRAPPC10/Trs130 N-terminal domain-containing protein</fullName>
    </recommendedName>
</protein>
<name>A0A9J6DH74_RHIMP</name>
<evidence type="ECO:0000259" key="1">
    <source>
        <dbReference type="Pfam" id="PF23036"/>
    </source>
</evidence>
<accession>A0A9J6DH74</accession>
<proteinExistence type="predicted"/>
<dbReference type="GO" id="GO:0034498">
    <property type="term" value="P:early endosome to Golgi transport"/>
    <property type="evidence" value="ECO:0007669"/>
    <property type="project" value="TreeGrafter"/>
</dbReference>
<reference evidence="2" key="2">
    <citation type="submission" date="2021-09" db="EMBL/GenBank/DDBJ databases">
        <authorList>
            <person name="Jia N."/>
            <person name="Wang J."/>
            <person name="Shi W."/>
            <person name="Du L."/>
            <person name="Sun Y."/>
            <person name="Zhan W."/>
            <person name="Jiang J."/>
            <person name="Wang Q."/>
            <person name="Zhang B."/>
            <person name="Ji P."/>
            <person name="Sakyi L.B."/>
            <person name="Cui X."/>
            <person name="Yuan T."/>
            <person name="Jiang B."/>
            <person name="Yang W."/>
            <person name="Lam T.T.-Y."/>
            <person name="Chang Q."/>
            <person name="Ding S."/>
            <person name="Wang X."/>
            <person name="Zhu J."/>
            <person name="Ruan X."/>
            <person name="Zhao L."/>
            <person name="Wei J."/>
            <person name="Que T."/>
            <person name="Du C."/>
            <person name="Cheng J."/>
            <person name="Dai P."/>
            <person name="Han X."/>
            <person name="Huang E."/>
            <person name="Gao Y."/>
            <person name="Liu J."/>
            <person name="Shao H."/>
            <person name="Ye R."/>
            <person name="Li L."/>
            <person name="Wei W."/>
            <person name="Wang X."/>
            <person name="Wang C."/>
            <person name="Huo Q."/>
            <person name="Li W."/>
            <person name="Guo W."/>
            <person name="Chen H."/>
            <person name="Chen S."/>
            <person name="Zhou L."/>
            <person name="Zhou L."/>
            <person name="Ni X."/>
            <person name="Tian J."/>
            <person name="Zhou Y."/>
            <person name="Sheng Y."/>
            <person name="Liu T."/>
            <person name="Pan Y."/>
            <person name="Xia L."/>
            <person name="Li J."/>
            <person name="Zhao F."/>
            <person name="Cao W."/>
        </authorList>
    </citation>
    <scope>NUCLEOTIDE SEQUENCE</scope>
    <source>
        <strain evidence="2">Rmic-2018</strain>
        <tissue evidence="2">Larvae</tissue>
    </source>
</reference>
<evidence type="ECO:0000313" key="2">
    <source>
        <dbReference type="EMBL" id="KAH8021264.1"/>
    </source>
</evidence>
<dbReference type="GO" id="GO:0005829">
    <property type="term" value="C:cytosol"/>
    <property type="evidence" value="ECO:0007669"/>
    <property type="project" value="GOC"/>
</dbReference>
<reference evidence="2" key="1">
    <citation type="journal article" date="2020" name="Cell">
        <title>Large-Scale Comparative Analyses of Tick Genomes Elucidate Their Genetic Diversity and Vector Capacities.</title>
        <authorList>
            <consortium name="Tick Genome and Microbiome Consortium (TIGMIC)"/>
            <person name="Jia N."/>
            <person name="Wang J."/>
            <person name="Shi W."/>
            <person name="Du L."/>
            <person name="Sun Y."/>
            <person name="Zhan W."/>
            <person name="Jiang J.F."/>
            <person name="Wang Q."/>
            <person name="Zhang B."/>
            <person name="Ji P."/>
            <person name="Bell-Sakyi L."/>
            <person name="Cui X.M."/>
            <person name="Yuan T.T."/>
            <person name="Jiang B.G."/>
            <person name="Yang W.F."/>
            <person name="Lam T.T."/>
            <person name="Chang Q.C."/>
            <person name="Ding S.J."/>
            <person name="Wang X.J."/>
            <person name="Zhu J.G."/>
            <person name="Ruan X.D."/>
            <person name="Zhao L."/>
            <person name="Wei J.T."/>
            <person name="Ye R.Z."/>
            <person name="Que T.C."/>
            <person name="Du C.H."/>
            <person name="Zhou Y.H."/>
            <person name="Cheng J.X."/>
            <person name="Dai P.F."/>
            <person name="Guo W.B."/>
            <person name="Han X.H."/>
            <person name="Huang E.J."/>
            <person name="Li L.F."/>
            <person name="Wei W."/>
            <person name="Gao Y.C."/>
            <person name="Liu J.Z."/>
            <person name="Shao H.Z."/>
            <person name="Wang X."/>
            <person name="Wang C.C."/>
            <person name="Yang T.C."/>
            <person name="Huo Q.B."/>
            <person name="Li W."/>
            <person name="Chen H.Y."/>
            <person name="Chen S.E."/>
            <person name="Zhou L.G."/>
            <person name="Ni X.B."/>
            <person name="Tian J.H."/>
            <person name="Sheng Y."/>
            <person name="Liu T."/>
            <person name="Pan Y.S."/>
            <person name="Xia L.Y."/>
            <person name="Li J."/>
            <person name="Zhao F."/>
            <person name="Cao W.C."/>
        </authorList>
    </citation>
    <scope>NUCLEOTIDE SEQUENCE</scope>
    <source>
        <strain evidence="2">Rmic-2018</strain>
    </source>
</reference>
<sequence>MVMKDTVVEGSGNFNHLGFCNVHPNLSARTYSIFTFIENAAAAARIRSRNLRVRSRVPATRPPRWAALLSIQRLIGASSERSYGRGPKTVWVECRFVEYDAAQLSREKDCRLLDQAHLHVYCTDCNDLEAYRSRVRDEIIEWMSQLKEAGIYDWMLVAVEPTDARRANKAKLLSRATVYDRMRADFPSKTFDRCVQVSTDSSGSVGVAALLGRLRQLLLHATGRHLGRYEELIRMQRERRTASQWSFLHFFFLQEELAFVLEALGLYDEALVQYDELDALFTQVVINSASGEMPEWLCQLAQLGCEAWGGLRLGVDPAHSAERQLLLRSKGSLLQLRNYLFSRQCALLRLQNRTSEMASRTLSFLHNTVHELGILEECLGLFERLK</sequence>
<dbReference type="GO" id="GO:1990071">
    <property type="term" value="C:TRAPPII protein complex"/>
    <property type="evidence" value="ECO:0007669"/>
    <property type="project" value="InterPro"/>
</dbReference>